<feature type="transmembrane region" description="Helical" evidence="26">
    <location>
        <begin position="213"/>
        <end position="231"/>
    </location>
</feature>
<dbReference type="PROSITE" id="PS50850">
    <property type="entry name" value="MFS"/>
    <property type="match status" value="1"/>
</dbReference>
<comment type="catalytic activity">
    <reaction evidence="18">
        <text>N-acetyl-L-aspartyl-L-glutamate(out) = N-acetyl-L-aspartyl-L-glutamate(in)</text>
        <dbReference type="Rhea" id="RHEA:72599"/>
        <dbReference type="ChEBI" id="CHEBI:76931"/>
    </reaction>
    <physiologicalReaction direction="left-to-right" evidence="18">
        <dbReference type="Rhea" id="RHEA:72600"/>
    </physiologicalReaction>
</comment>
<keyword evidence="28" id="KW-1185">Reference proteome</keyword>
<dbReference type="GO" id="GO:0030672">
    <property type="term" value="C:synaptic vesicle membrane"/>
    <property type="evidence" value="ECO:0007669"/>
    <property type="project" value="UniProtKB-SubCell"/>
</dbReference>
<evidence type="ECO:0000256" key="4">
    <source>
        <dbReference type="ARBA" id="ARBA00004656"/>
    </source>
</evidence>
<keyword evidence="5" id="KW-0813">Transport</keyword>
<feature type="transmembrane region" description="Helical" evidence="26">
    <location>
        <begin position="92"/>
        <end position="112"/>
    </location>
</feature>
<dbReference type="InterPro" id="IPR036259">
    <property type="entry name" value="MFS_trans_sf"/>
</dbReference>
<comment type="catalytic activity">
    <reaction evidence="20">
        <text>D-glucuronate(out) + H(+)(out) = D-glucuronate(in) + H(+)(in)</text>
        <dbReference type="Rhea" id="RHEA:72591"/>
        <dbReference type="ChEBI" id="CHEBI:15378"/>
        <dbReference type="ChEBI" id="CHEBI:58720"/>
    </reaction>
    <physiologicalReaction direction="left-to-right" evidence="20">
        <dbReference type="Rhea" id="RHEA:72592"/>
    </physiologicalReaction>
</comment>
<dbReference type="SUPFAM" id="SSF103473">
    <property type="entry name" value="MFS general substrate transporter"/>
    <property type="match status" value="1"/>
</dbReference>
<evidence type="ECO:0000256" key="25">
    <source>
        <dbReference type="ARBA" id="ARBA00081925"/>
    </source>
</evidence>
<keyword evidence="10" id="KW-0770">Synapse</keyword>
<feature type="transmembrane region" description="Helical" evidence="26">
    <location>
        <begin position="410"/>
        <end position="436"/>
    </location>
</feature>
<dbReference type="AlphaFoldDB" id="A0A7E4VPW0"/>
<dbReference type="GO" id="GO:0015293">
    <property type="term" value="F:symporter activity"/>
    <property type="evidence" value="ECO:0007669"/>
    <property type="project" value="UniProtKB-KW"/>
</dbReference>
<dbReference type="InterPro" id="IPR050382">
    <property type="entry name" value="MFS_Na/Anion_cotransporter"/>
</dbReference>
<organism evidence="28 29">
    <name type="scientific">Panagrellus redivivus</name>
    <name type="common">Microworm</name>
    <dbReference type="NCBI Taxonomy" id="6233"/>
    <lineage>
        <taxon>Eukaryota</taxon>
        <taxon>Metazoa</taxon>
        <taxon>Ecdysozoa</taxon>
        <taxon>Nematoda</taxon>
        <taxon>Chromadorea</taxon>
        <taxon>Rhabditida</taxon>
        <taxon>Tylenchina</taxon>
        <taxon>Panagrolaimomorpha</taxon>
        <taxon>Panagrolaimoidea</taxon>
        <taxon>Panagrolaimidae</taxon>
        <taxon>Panagrellus</taxon>
    </lineage>
</organism>
<evidence type="ECO:0000256" key="1">
    <source>
        <dbReference type="ARBA" id="ARBA00004432"/>
    </source>
</evidence>
<evidence type="ECO:0000256" key="22">
    <source>
        <dbReference type="ARBA" id="ARBA00069713"/>
    </source>
</evidence>
<dbReference type="CDD" id="cd17318">
    <property type="entry name" value="MFS_SLC17"/>
    <property type="match status" value="1"/>
</dbReference>
<comment type="catalytic activity">
    <reaction evidence="15">
        <text>2 nitrate(out) + H(+)(out) = 2 nitrate(in) + H(+)(in)</text>
        <dbReference type="Rhea" id="RHEA:71539"/>
        <dbReference type="ChEBI" id="CHEBI:15378"/>
        <dbReference type="ChEBI" id="CHEBI:17632"/>
    </reaction>
    <physiologicalReaction direction="left-to-right" evidence="15">
        <dbReference type="Rhea" id="RHEA:71540"/>
    </physiologicalReaction>
</comment>
<feature type="transmembrane region" description="Helical" evidence="26">
    <location>
        <begin position="312"/>
        <end position="334"/>
    </location>
</feature>
<reference evidence="28" key="1">
    <citation type="journal article" date="2013" name="Genetics">
        <title>The draft genome and transcriptome of Panagrellus redivivus are shaped by the harsh demands of a free-living lifestyle.</title>
        <authorList>
            <person name="Srinivasan J."/>
            <person name="Dillman A.R."/>
            <person name="Macchietto M.G."/>
            <person name="Heikkinen L."/>
            <person name="Lakso M."/>
            <person name="Fracchia K.M."/>
            <person name="Antoshechkin I."/>
            <person name="Mortazavi A."/>
            <person name="Wong G."/>
            <person name="Sternberg P.W."/>
        </authorList>
    </citation>
    <scope>NUCLEOTIDE SEQUENCE [LARGE SCALE GENOMIC DNA]</scope>
    <source>
        <strain evidence="28">MT8872</strain>
    </source>
</reference>
<evidence type="ECO:0000256" key="6">
    <source>
        <dbReference type="ARBA" id="ARBA00022475"/>
    </source>
</evidence>
<dbReference type="PANTHER" id="PTHR11662:SF399">
    <property type="entry name" value="FI19708P1-RELATED"/>
    <property type="match status" value="1"/>
</dbReference>
<evidence type="ECO:0000256" key="20">
    <source>
        <dbReference type="ARBA" id="ARBA00051612"/>
    </source>
</evidence>
<evidence type="ECO:0000256" key="8">
    <source>
        <dbReference type="ARBA" id="ARBA00022847"/>
    </source>
</evidence>
<evidence type="ECO:0000256" key="10">
    <source>
        <dbReference type="ARBA" id="ARBA00023018"/>
    </source>
</evidence>
<comment type="subcellular location">
    <subcellularLocation>
        <location evidence="2">Basolateral cell membrane</location>
        <topology evidence="2">Multi-pass membrane protein</topology>
    </subcellularLocation>
    <subcellularLocation>
        <location evidence="3">Cytoplasmic vesicle</location>
        <location evidence="3">Secretory vesicle membrane</location>
        <topology evidence="3">Multi-pass membrane protein</topology>
    </subcellularLocation>
    <subcellularLocation>
        <location evidence="1">Cytoplasmic vesicle</location>
        <location evidence="1">Secretory vesicle</location>
        <location evidence="1">Synaptic vesicle membrane</location>
    </subcellularLocation>
    <subcellularLocation>
        <location evidence="4">Lysosome membrane</location>
    </subcellularLocation>
</comment>
<evidence type="ECO:0000256" key="13">
    <source>
        <dbReference type="ARBA" id="ARBA00023228"/>
    </source>
</evidence>
<evidence type="ECO:0000256" key="12">
    <source>
        <dbReference type="ARBA" id="ARBA00023180"/>
    </source>
</evidence>
<evidence type="ECO:0000256" key="14">
    <source>
        <dbReference type="ARBA" id="ARBA00023329"/>
    </source>
</evidence>
<evidence type="ECO:0000256" key="17">
    <source>
        <dbReference type="ARBA" id="ARBA00050625"/>
    </source>
</evidence>
<comment type="catalytic activity">
    <reaction evidence="16">
        <text>L-aspartate(out) = L-aspartate(in)</text>
        <dbReference type="Rhea" id="RHEA:66332"/>
        <dbReference type="ChEBI" id="CHEBI:29991"/>
    </reaction>
    <physiologicalReaction direction="left-to-right" evidence="16">
        <dbReference type="Rhea" id="RHEA:66333"/>
    </physiologicalReaction>
</comment>
<evidence type="ECO:0000256" key="2">
    <source>
        <dbReference type="ARBA" id="ARBA00004554"/>
    </source>
</evidence>
<evidence type="ECO:0000256" key="19">
    <source>
        <dbReference type="ARBA" id="ARBA00051447"/>
    </source>
</evidence>
<evidence type="ECO:0000256" key="9">
    <source>
        <dbReference type="ARBA" id="ARBA00022989"/>
    </source>
</evidence>
<comment type="catalytic activity">
    <reaction evidence="19">
        <text>L-glutamate(out) = L-glutamate(in)</text>
        <dbReference type="Rhea" id="RHEA:66336"/>
        <dbReference type="ChEBI" id="CHEBI:29985"/>
    </reaction>
    <physiologicalReaction direction="left-to-right" evidence="19">
        <dbReference type="Rhea" id="RHEA:66337"/>
    </physiologicalReaction>
</comment>
<evidence type="ECO:0000256" key="3">
    <source>
        <dbReference type="ARBA" id="ARBA00004638"/>
    </source>
</evidence>
<accession>A0A7E4VPW0</accession>
<evidence type="ECO:0000256" key="16">
    <source>
        <dbReference type="ARBA" id="ARBA00050554"/>
    </source>
</evidence>
<feature type="transmembrane region" description="Helical" evidence="26">
    <location>
        <begin position="279"/>
        <end position="300"/>
    </location>
</feature>
<keyword evidence="6" id="KW-1003">Cell membrane</keyword>
<keyword evidence="12" id="KW-0325">Glycoprotein</keyword>
<dbReference type="FunFam" id="1.20.1250.20:FF:000003">
    <property type="entry name" value="Solute carrier family 17 member 3"/>
    <property type="match status" value="1"/>
</dbReference>
<keyword evidence="13" id="KW-0458">Lysosome</keyword>
<evidence type="ECO:0000256" key="18">
    <source>
        <dbReference type="ARBA" id="ARBA00051403"/>
    </source>
</evidence>
<proteinExistence type="predicted"/>
<dbReference type="Pfam" id="PF07690">
    <property type="entry name" value="MFS_1"/>
    <property type="match status" value="1"/>
</dbReference>
<evidence type="ECO:0000256" key="23">
    <source>
        <dbReference type="ARBA" id="ARBA00080244"/>
    </source>
</evidence>
<dbReference type="GO" id="GO:0016323">
    <property type="term" value="C:basolateral plasma membrane"/>
    <property type="evidence" value="ECO:0007669"/>
    <property type="project" value="UniProtKB-SubCell"/>
</dbReference>
<dbReference type="FunFam" id="1.20.1250.20:FF:000067">
    <property type="entry name" value="sialin isoform X2"/>
    <property type="match status" value="1"/>
</dbReference>
<evidence type="ECO:0000256" key="15">
    <source>
        <dbReference type="ARBA" id="ARBA00050101"/>
    </source>
</evidence>
<comment type="catalytic activity">
    <reaction evidence="17">
        <text>N-acetylneuraminate(in) + H(+)(in) = N-acetylneuraminate(out) + H(+)(out)</text>
        <dbReference type="Rhea" id="RHEA:28987"/>
        <dbReference type="ChEBI" id="CHEBI:15378"/>
        <dbReference type="ChEBI" id="CHEBI:35418"/>
    </reaction>
    <physiologicalReaction direction="right-to-left" evidence="17">
        <dbReference type="Rhea" id="RHEA:28989"/>
    </physiologicalReaction>
</comment>
<evidence type="ECO:0000256" key="11">
    <source>
        <dbReference type="ARBA" id="ARBA00023136"/>
    </source>
</evidence>
<evidence type="ECO:0000256" key="24">
    <source>
        <dbReference type="ARBA" id="ARBA00081195"/>
    </source>
</evidence>
<evidence type="ECO:0000256" key="5">
    <source>
        <dbReference type="ARBA" id="ARBA00022448"/>
    </source>
</evidence>
<feature type="transmembrane region" description="Helical" evidence="26">
    <location>
        <begin position="16"/>
        <end position="33"/>
    </location>
</feature>
<feature type="transmembrane region" description="Helical" evidence="26">
    <location>
        <begin position="448"/>
        <end position="469"/>
    </location>
</feature>
<reference evidence="29" key="2">
    <citation type="submission" date="2020-10" db="UniProtKB">
        <authorList>
            <consortium name="WormBaseParasite"/>
        </authorList>
    </citation>
    <scope>IDENTIFICATION</scope>
</reference>
<evidence type="ECO:0000256" key="21">
    <source>
        <dbReference type="ARBA" id="ARBA00056891"/>
    </source>
</evidence>
<keyword evidence="8" id="KW-0769">Symport</keyword>
<evidence type="ECO:0000313" key="28">
    <source>
        <dbReference type="Proteomes" id="UP000492821"/>
    </source>
</evidence>
<evidence type="ECO:0000256" key="7">
    <source>
        <dbReference type="ARBA" id="ARBA00022692"/>
    </source>
</evidence>
<dbReference type="InterPro" id="IPR020846">
    <property type="entry name" value="MFS_dom"/>
</dbReference>
<keyword evidence="7 26" id="KW-0812">Transmembrane</keyword>
<dbReference type="GO" id="GO:0005765">
    <property type="term" value="C:lysosomal membrane"/>
    <property type="evidence" value="ECO:0007669"/>
    <property type="project" value="UniProtKB-SubCell"/>
</dbReference>
<feature type="domain" description="Major facilitator superfamily (MFS) profile" evidence="27">
    <location>
        <begin position="23"/>
        <end position="471"/>
    </location>
</feature>
<name>A0A7E4VPW0_PANRE</name>
<comment type="function">
    <text evidence="21">Receptor for CM101, a polysaccharide produced by group B Streptococcus with antipathoangiogenic properties.</text>
</comment>
<feature type="transmembrane region" description="Helical" evidence="26">
    <location>
        <begin position="150"/>
        <end position="170"/>
    </location>
</feature>
<feature type="transmembrane region" description="Helical" evidence="26">
    <location>
        <begin position="354"/>
        <end position="373"/>
    </location>
</feature>
<sequence>MTDALVKPGLLPSTRLGLALVCFLGTIIIYAVRSNLSFAIVCMVNGTAISEMSDAVSETRQSQCPREVDNSTLYDEKVEGAFIWTKEAQGSILGAFFWGYMSSQILAGYIASRYGGRLVIGLSCLGGAILTLISPAAANTHVFAFMVVRALLGFFQGSIFPAMHAMWSVWAPPLERSVLTGISYAGAQIGNVVVMPMSGLLCKHGPFGGWPSIFYVLGFVALVWCVLWFWFVSDTPHTHKRIKEHERKYIVDSLGKSHSKEKEEHPPVPWGKILTSMPVWAIFVGHFAGDWGAYMMAMSLPSFLKDVVGFELTSMGFISAIPYVLYFIMINVGGAVADTLQHKGVLSTLTTRRLAMILALGSQALFLVLVGFCGCGQETLVVILITLSIGLSGIQYAGFVVNYLDIAPAFAGPILGIGNTLSGFAGILAPMVMGWLTPNGTKEEWQLVFFLTGAILILGTVFFCIFAAGDVQYWAQPENKGPAYIAEAPLLLTDESEKPAKSEDVTSSV</sequence>
<keyword evidence="14" id="KW-0968">Cytoplasmic vesicle</keyword>
<keyword evidence="9 26" id="KW-1133">Transmembrane helix</keyword>
<evidence type="ECO:0000313" key="29">
    <source>
        <dbReference type="WBParaSite" id="Pan_g23787.t1"/>
    </source>
</evidence>
<dbReference type="InterPro" id="IPR011701">
    <property type="entry name" value="MFS"/>
</dbReference>
<dbReference type="WBParaSite" id="Pan_g23787.t1">
    <property type="protein sequence ID" value="Pan_g23787.t1"/>
    <property type="gene ID" value="Pan_g23787"/>
</dbReference>
<dbReference type="Gene3D" id="1.20.1250.20">
    <property type="entry name" value="MFS general substrate transporter like domains"/>
    <property type="match status" value="2"/>
</dbReference>
<protein>
    <recommendedName>
        <fullName evidence="22">Sialin</fullName>
    </recommendedName>
    <alternativeName>
        <fullName evidence="25">H(+)/nitrate cotransporter</fullName>
    </alternativeName>
    <alternativeName>
        <fullName evidence="23">H(+)/sialic acid cotransporter</fullName>
    </alternativeName>
    <alternativeName>
        <fullName evidence="24">Vesicular excitatory amino acid transporter</fullName>
    </alternativeName>
</protein>
<feature type="transmembrane region" description="Helical" evidence="26">
    <location>
        <begin position="118"/>
        <end position="138"/>
    </location>
</feature>
<keyword evidence="11 26" id="KW-0472">Membrane</keyword>
<evidence type="ECO:0000259" key="27">
    <source>
        <dbReference type="PROSITE" id="PS50850"/>
    </source>
</evidence>
<dbReference type="GO" id="GO:0006820">
    <property type="term" value="P:monoatomic anion transport"/>
    <property type="evidence" value="ECO:0007669"/>
    <property type="project" value="TreeGrafter"/>
</dbReference>
<dbReference type="GO" id="GO:0046942">
    <property type="term" value="P:carboxylic acid transport"/>
    <property type="evidence" value="ECO:0007669"/>
    <property type="project" value="UniProtKB-ARBA"/>
</dbReference>
<dbReference type="PANTHER" id="PTHR11662">
    <property type="entry name" value="SOLUTE CARRIER FAMILY 17"/>
    <property type="match status" value="1"/>
</dbReference>
<feature type="transmembrane region" description="Helical" evidence="26">
    <location>
        <begin position="380"/>
        <end position="404"/>
    </location>
</feature>
<dbReference type="Proteomes" id="UP000492821">
    <property type="component" value="Unassembled WGS sequence"/>
</dbReference>
<evidence type="ECO:0000256" key="26">
    <source>
        <dbReference type="SAM" id="Phobius"/>
    </source>
</evidence>